<sequence>MAFGAKMGGILPKNCAKLEFFQWFRYFSLRIKSTAGRIGVDPTGLARHNSGFLQRQRHIRI</sequence>
<name>A0A329YEK6_RHITR</name>
<dbReference type="AlphaFoldDB" id="A0A329YEK6"/>
<evidence type="ECO:0000313" key="2">
    <source>
        <dbReference type="Proteomes" id="UP000251205"/>
    </source>
</evidence>
<comment type="caution">
    <text evidence="1">The sequence shown here is derived from an EMBL/GenBank/DDBJ whole genome shotgun (WGS) entry which is preliminary data.</text>
</comment>
<organism evidence="1 2">
    <name type="scientific">Rhizobium tropici</name>
    <dbReference type="NCBI Taxonomy" id="398"/>
    <lineage>
        <taxon>Bacteria</taxon>
        <taxon>Pseudomonadati</taxon>
        <taxon>Pseudomonadota</taxon>
        <taxon>Alphaproteobacteria</taxon>
        <taxon>Hyphomicrobiales</taxon>
        <taxon>Rhizobiaceae</taxon>
        <taxon>Rhizobium/Agrobacterium group</taxon>
        <taxon>Rhizobium</taxon>
    </lineage>
</organism>
<accession>A0A329YEK6</accession>
<reference evidence="1 2" key="1">
    <citation type="submission" date="2018-06" db="EMBL/GenBank/DDBJ databases">
        <title>Whole Genome Sequence of an efficient microsymbiont, Rhizobium tropici.</title>
        <authorList>
            <person name="Srinivasan R."/>
            <person name="Singh H.V."/>
            <person name="Srivastava R."/>
            <person name="Kumari B."/>
            <person name="Radhakrishna A."/>
        </authorList>
    </citation>
    <scope>NUCLEOTIDE SEQUENCE [LARGE SCALE GENOMIC DNA]</scope>
    <source>
        <strain evidence="1 2">IGFRI Rhizo-19</strain>
    </source>
</reference>
<proteinExistence type="predicted"/>
<evidence type="ECO:0000313" key="1">
    <source>
        <dbReference type="EMBL" id="RAX42371.1"/>
    </source>
</evidence>
<dbReference type="EMBL" id="QMKK01000022">
    <property type="protein sequence ID" value="RAX42371.1"/>
    <property type="molecule type" value="Genomic_DNA"/>
</dbReference>
<gene>
    <name evidence="1" type="ORF">DQ393_05890</name>
</gene>
<protein>
    <submittedName>
        <fullName evidence="1">Uncharacterized protein</fullName>
    </submittedName>
</protein>
<dbReference type="Proteomes" id="UP000251205">
    <property type="component" value="Unassembled WGS sequence"/>
</dbReference>